<dbReference type="InterPro" id="IPR036179">
    <property type="entry name" value="Ig-like_dom_sf"/>
</dbReference>
<evidence type="ECO:0000313" key="11">
    <source>
        <dbReference type="Proteomes" id="UP000288216"/>
    </source>
</evidence>
<feature type="signal peptide" evidence="8">
    <location>
        <begin position="1"/>
        <end position="16"/>
    </location>
</feature>
<evidence type="ECO:0000256" key="3">
    <source>
        <dbReference type="ARBA" id="ARBA00018767"/>
    </source>
</evidence>
<proteinExistence type="inferred from homology"/>
<keyword evidence="6" id="KW-0391">Immunity</keyword>
<dbReference type="PANTHER" id="PTHR19944:SF62">
    <property type="entry name" value="BETA-2-MICROGLOBULIN"/>
    <property type="match status" value="1"/>
</dbReference>
<accession>A0A401QAU5</accession>
<evidence type="ECO:0000256" key="2">
    <source>
        <dbReference type="ARBA" id="ARBA00009564"/>
    </source>
</evidence>
<name>A0A401QAU5_SCYTO</name>
<dbReference type="EMBL" id="BFAA01023494">
    <property type="protein sequence ID" value="GCB82514.1"/>
    <property type="molecule type" value="Genomic_DNA"/>
</dbReference>
<keyword evidence="8" id="KW-0732">Signal</keyword>
<dbReference type="GO" id="GO:0005576">
    <property type="term" value="C:extracellular region"/>
    <property type="evidence" value="ECO:0007669"/>
    <property type="project" value="UniProtKB-SubCell"/>
</dbReference>
<organism evidence="10 11">
    <name type="scientific">Scyliorhinus torazame</name>
    <name type="common">Cloudy catshark</name>
    <name type="synonym">Catulus torazame</name>
    <dbReference type="NCBI Taxonomy" id="75743"/>
    <lineage>
        <taxon>Eukaryota</taxon>
        <taxon>Metazoa</taxon>
        <taxon>Chordata</taxon>
        <taxon>Craniata</taxon>
        <taxon>Vertebrata</taxon>
        <taxon>Chondrichthyes</taxon>
        <taxon>Elasmobranchii</taxon>
        <taxon>Galeomorphii</taxon>
        <taxon>Galeoidea</taxon>
        <taxon>Carcharhiniformes</taxon>
        <taxon>Scyliorhinidae</taxon>
        <taxon>Scyliorhinus</taxon>
    </lineage>
</organism>
<dbReference type="PROSITE" id="PS50835">
    <property type="entry name" value="IG_LIKE"/>
    <property type="match status" value="1"/>
</dbReference>
<dbReference type="GO" id="GO:0002474">
    <property type="term" value="P:antigen processing and presentation of peptide antigen via MHC class I"/>
    <property type="evidence" value="ECO:0007669"/>
    <property type="project" value="UniProtKB-KW"/>
</dbReference>
<keyword evidence="7" id="KW-0393">Immunoglobulin domain</keyword>
<keyword evidence="4" id="KW-0490">MHC I</keyword>
<dbReference type="PROSITE" id="PS00290">
    <property type="entry name" value="IG_MHC"/>
    <property type="match status" value="1"/>
</dbReference>
<dbReference type="InterPro" id="IPR013783">
    <property type="entry name" value="Ig-like_fold"/>
</dbReference>
<dbReference type="SUPFAM" id="SSF48726">
    <property type="entry name" value="Immunoglobulin"/>
    <property type="match status" value="1"/>
</dbReference>
<evidence type="ECO:0000313" key="10">
    <source>
        <dbReference type="EMBL" id="GCB82514.1"/>
    </source>
</evidence>
<evidence type="ECO:0000256" key="1">
    <source>
        <dbReference type="ARBA" id="ARBA00004613"/>
    </source>
</evidence>
<dbReference type="InterPro" id="IPR003597">
    <property type="entry name" value="Ig_C1-set"/>
</dbReference>
<dbReference type="Gene3D" id="2.60.40.10">
    <property type="entry name" value="Immunoglobulins"/>
    <property type="match status" value="1"/>
</dbReference>
<comment type="similarity">
    <text evidence="2">Belongs to the beta-2-microglobulin family.</text>
</comment>
<evidence type="ECO:0000256" key="6">
    <source>
        <dbReference type="ARBA" id="ARBA00022859"/>
    </source>
</evidence>
<dbReference type="InterPro" id="IPR003006">
    <property type="entry name" value="Ig/MHC_CS"/>
</dbReference>
<dbReference type="OrthoDB" id="9949628at2759"/>
<protein>
    <recommendedName>
        <fullName evidence="3">Beta-2-microglobulin</fullName>
    </recommendedName>
</protein>
<keyword evidence="11" id="KW-1185">Reference proteome</keyword>
<dbReference type="InterPro" id="IPR007110">
    <property type="entry name" value="Ig-like_dom"/>
</dbReference>
<evidence type="ECO:0000256" key="8">
    <source>
        <dbReference type="SAM" id="SignalP"/>
    </source>
</evidence>
<feature type="domain" description="Ig-like" evidence="9">
    <location>
        <begin position="20"/>
        <end position="109"/>
    </location>
</feature>
<dbReference type="Proteomes" id="UP000288216">
    <property type="component" value="Unassembled WGS sequence"/>
</dbReference>
<dbReference type="Pfam" id="PF07654">
    <property type="entry name" value="C1-set"/>
    <property type="match status" value="1"/>
</dbReference>
<dbReference type="STRING" id="75743.A0A401QAU5"/>
<dbReference type="PANTHER" id="PTHR19944">
    <property type="entry name" value="MHC CLASS II-RELATED"/>
    <property type="match status" value="1"/>
</dbReference>
<reference evidence="10 11" key="1">
    <citation type="journal article" date="2018" name="Nat. Ecol. Evol.">
        <title>Shark genomes provide insights into elasmobranch evolution and the origin of vertebrates.</title>
        <authorList>
            <person name="Hara Y"/>
            <person name="Yamaguchi K"/>
            <person name="Onimaru K"/>
            <person name="Kadota M"/>
            <person name="Koyanagi M"/>
            <person name="Keeley SD"/>
            <person name="Tatsumi K"/>
            <person name="Tanaka K"/>
            <person name="Motone F"/>
            <person name="Kageyama Y"/>
            <person name="Nozu R"/>
            <person name="Adachi N"/>
            <person name="Nishimura O"/>
            <person name="Nakagawa R"/>
            <person name="Tanegashima C"/>
            <person name="Kiyatake I"/>
            <person name="Matsumoto R"/>
            <person name="Murakumo K"/>
            <person name="Nishida K"/>
            <person name="Terakita A"/>
            <person name="Kuratani S"/>
            <person name="Sato K"/>
            <person name="Hyodo S Kuraku.S."/>
        </authorList>
    </citation>
    <scope>NUCLEOTIDE SEQUENCE [LARGE SCALE GENOMIC DNA]</scope>
</reference>
<dbReference type="SMART" id="SM00407">
    <property type="entry name" value="IGc1"/>
    <property type="match status" value="1"/>
</dbReference>
<evidence type="ECO:0000256" key="4">
    <source>
        <dbReference type="ARBA" id="ARBA00022451"/>
    </source>
</evidence>
<dbReference type="OMA" id="WCVVLVW"/>
<sequence>MLKLAVLSLMVALCLATTAPDVQVYTYKPIKEGKSNVLLCHAKGFTPPNIKLELLMDGQILNHANQSDLSFVADWSFRLTRFAEITPQSGVKYACKVEHNGVIKTVQLDSY</sequence>
<evidence type="ECO:0000256" key="7">
    <source>
        <dbReference type="ARBA" id="ARBA00023319"/>
    </source>
</evidence>
<evidence type="ECO:0000259" key="9">
    <source>
        <dbReference type="PROSITE" id="PS50835"/>
    </source>
</evidence>
<comment type="subcellular location">
    <subcellularLocation>
        <location evidence="1">Secreted</location>
    </subcellularLocation>
</comment>
<keyword evidence="5" id="KW-0964">Secreted</keyword>
<evidence type="ECO:0000256" key="5">
    <source>
        <dbReference type="ARBA" id="ARBA00022525"/>
    </source>
</evidence>
<dbReference type="InterPro" id="IPR050160">
    <property type="entry name" value="MHC/Immunoglobulin"/>
</dbReference>
<dbReference type="AlphaFoldDB" id="A0A401QAU5"/>
<feature type="chain" id="PRO_5019569281" description="Beta-2-microglobulin" evidence="8">
    <location>
        <begin position="17"/>
        <end position="111"/>
    </location>
</feature>
<comment type="caution">
    <text evidence="10">The sequence shown here is derived from an EMBL/GenBank/DDBJ whole genome shotgun (WGS) entry which is preliminary data.</text>
</comment>
<gene>
    <name evidence="10" type="ORF">scyTo_0022682</name>
</gene>
<dbReference type="GO" id="GO:0042612">
    <property type="term" value="C:MHC class I protein complex"/>
    <property type="evidence" value="ECO:0007669"/>
    <property type="project" value="UniProtKB-KW"/>
</dbReference>